<comment type="caution">
    <text evidence="2">The sequence shown here is derived from an EMBL/GenBank/DDBJ whole genome shotgun (WGS) entry which is preliminary data.</text>
</comment>
<keyword evidence="1" id="KW-0472">Membrane</keyword>
<sequence length="122" mass="13512">MTAPRRDPGYEQRDVSPRLPLVAAVLVSCLLAVVLGLIGWAFALRGDTGPRATGFFELPLEQPGTPHLQAEPGHDLQRMREISERGLHRYGWVDQEAGVVHIPIERAMALYARRHGDGEARP</sequence>
<accession>A0ABS0AI86</accession>
<keyword evidence="3" id="KW-1185">Reference proteome</keyword>
<keyword evidence="1" id="KW-0812">Transmembrane</keyword>
<protein>
    <submittedName>
        <fullName evidence="2">Uncharacterized protein</fullName>
    </submittedName>
</protein>
<gene>
    <name evidence="2" type="ORF">ISO4_02426</name>
</gene>
<dbReference type="EMBL" id="ARXR01000023">
    <property type="protein sequence ID" value="MBF5053824.1"/>
    <property type="molecule type" value="Genomic_DNA"/>
</dbReference>
<feature type="transmembrane region" description="Helical" evidence="1">
    <location>
        <begin position="21"/>
        <end position="43"/>
    </location>
</feature>
<reference evidence="2 3" key="1">
    <citation type="submission" date="2012-09" db="EMBL/GenBank/DDBJ databases">
        <title>Genome Sequence of alkane-degrading Bacterium Alcanivorax venustensis ISO4.</title>
        <authorList>
            <person name="Lai Q."/>
            <person name="Shao Z."/>
        </authorList>
    </citation>
    <scope>NUCLEOTIDE SEQUENCE [LARGE SCALE GENOMIC DNA]</scope>
    <source>
        <strain evidence="2 3">ISO4</strain>
    </source>
</reference>
<dbReference type="Proteomes" id="UP000644441">
    <property type="component" value="Unassembled WGS sequence"/>
</dbReference>
<organism evidence="2 3">
    <name type="scientific">Alloalcanivorax venustensis ISO4</name>
    <dbReference type="NCBI Taxonomy" id="1177184"/>
    <lineage>
        <taxon>Bacteria</taxon>
        <taxon>Pseudomonadati</taxon>
        <taxon>Pseudomonadota</taxon>
        <taxon>Gammaproteobacteria</taxon>
        <taxon>Oceanospirillales</taxon>
        <taxon>Alcanivoracaceae</taxon>
        <taxon>Alloalcanivorax</taxon>
    </lineage>
</organism>
<evidence type="ECO:0000313" key="2">
    <source>
        <dbReference type="EMBL" id="MBF5053824.1"/>
    </source>
</evidence>
<evidence type="ECO:0000313" key="3">
    <source>
        <dbReference type="Proteomes" id="UP000644441"/>
    </source>
</evidence>
<name>A0ABS0AI86_9GAMM</name>
<dbReference type="RefSeq" id="WP_194856425.1">
    <property type="nucleotide sequence ID" value="NZ_ARXR01000023.1"/>
</dbReference>
<keyword evidence="1" id="KW-1133">Transmembrane helix</keyword>
<proteinExistence type="predicted"/>
<evidence type="ECO:0000256" key="1">
    <source>
        <dbReference type="SAM" id="Phobius"/>
    </source>
</evidence>
<dbReference type="PROSITE" id="PS51257">
    <property type="entry name" value="PROKAR_LIPOPROTEIN"/>
    <property type="match status" value="1"/>
</dbReference>